<evidence type="ECO:0000256" key="6">
    <source>
        <dbReference type="SAM" id="MobiDB-lite"/>
    </source>
</evidence>
<evidence type="ECO:0000256" key="7">
    <source>
        <dbReference type="SAM" id="Phobius"/>
    </source>
</evidence>
<proteinExistence type="inferred from homology"/>
<dbReference type="RefSeq" id="WP_208633294.1">
    <property type="nucleotide sequence ID" value="NZ_CP059319.1"/>
</dbReference>
<evidence type="ECO:0000256" key="2">
    <source>
        <dbReference type="ARBA" id="ARBA00010265"/>
    </source>
</evidence>
<feature type="transmembrane region" description="Helical" evidence="7">
    <location>
        <begin position="42"/>
        <end position="61"/>
    </location>
</feature>
<dbReference type="Pfam" id="PF03743">
    <property type="entry name" value="TrbI"/>
    <property type="match status" value="1"/>
</dbReference>
<evidence type="ECO:0000256" key="5">
    <source>
        <dbReference type="ARBA" id="ARBA00023136"/>
    </source>
</evidence>
<evidence type="ECO:0000256" key="1">
    <source>
        <dbReference type="ARBA" id="ARBA00004167"/>
    </source>
</evidence>
<dbReference type="CDD" id="cd16429">
    <property type="entry name" value="VirB10"/>
    <property type="match status" value="1"/>
</dbReference>
<keyword evidence="3 7" id="KW-0812">Transmembrane</keyword>
<feature type="region of interest" description="Disordered" evidence="6">
    <location>
        <begin position="119"/>
        <end position="142"/>
    </location>
</feature>
<keyword evidence="5 7" id="KW-0472">Membrane</keyword>
<gene>
    <name evidence="8" type="ORF">HRJ34_02900</name>
</gene>
<keyword evidence="4 7" id="KW-1133">Transmembrane helix</keyword>
<evidence type="ECO:0000313" key="8">
    <source>
        <dbReference type="EMBL" id="QTH22493.1"/>
    </source>
</evidence>
<dbReference type="EMBL" id="CP059319">
    <property type="protein sequence ID" value="QTH22493.1"/>
    <property type="molecule type" value="Genomic_DNA"/>
</dbReference>
<dbReference type="AlphaFoldDB" id="A0A975D4G6"/>
<comment type="similarity">
    <text evidence="2">Belongs to the TrbI/VirB10 family.</text>
</comment>
<dbReference type="InterPro" id="IPR005498">
    <property type="entry name" value="T4SS_VirB10/TraB/TrbI"/>
</dbReference>
<evidence type="ECO:0000313" key="9">
    <source>
        <dbReference type="Proteomes" id="UP000664914"/>
    </source>
</evidence>
<evidence type="ECO:0000256" key="4">
    <source>
        <dbReference type="ARBA" id="ARBA00022989"/>
    </source>
</evidence>
<reference evidence="8" key="1">
    <citation type="submission" date="2020-07" db="EMBL/GenBank/DDBJ databases">
        <authorList>
            <person name="Camacho E."/>
        </authorList>
    </citation>
    <scope>NUCLEOTIDE SEQUENCE</scope>
    <source>
        <strain evidence="8">MPO218</strain>
    </source>
</reference>
<organism evidence="8 9">
    <name type="scientific">Rhizorhabdus wittichii</name>
    <dbReference type="NCBI Taxonomy" id="160791"/>
    <lineage>
        <taxon>Bacteria</taxon>
        <taxon>Pseudomonadati</taxon>
        <taxon>Pseudomonadota</taxon>
        <taxon>Alphaproteobacteria</taxon>
        <taxon>Sphingomonadales</taxon>
        <taxon>Sphingomonadaceae</taxon>
        <taxon>Rhizorhabdus</taxon>
    </lineage>
</organism>
<dbReference type="Proteomes" id="UP000664914">
    <property type="component" value="Chromosome"/>
</dbReference>
<evidence type="ECO:0000256" key="3">
    <source>
        <dbReference type="ARBA" id="ARBA00022692"/>
    </source>
</evidence>
<dbReference type="Gene3D" id="2.40.128.260">
    <property type="entry name" value="Type IV secretion system, VirB10/TraB/TrbI"/>
    <property type="match status" value="1"/>
</dbReference>
<dbReference type="InterPro" id="IPR042217">
    <property type="entry name" value="T4SS_VirB10/TrbI"/>
</dbReference>
<comment type="subcellular location">
    <subcellularLocation>
        <location evidence="1">Membrane</location>
        <topology evidence="1">Single-pass membrane protein</topology>
    </subcellularLocation>
</comment>
<reference evidence="8" key="2">
    <citation type="submission" date="2021-04" db="EMBL/GenBank/DDBJ databases">
        <title>Isolation and genomic analysis of the ibuprofen-degrading bacterium Sphingomonas strain MPO218.</title>
        <authorList>
            <person name="Aulestia M."/>
            <person name="Flores A."/>
            <person name="Mangas E.L."/>
            <person name="Perez-Pulido A.J."/>
            <person name="Santero E."/>
            <person name="Camacho E.M."/>
        </authorList>
    </citation>
    <scope>NUCLEOTIDE SEQUENCE</scope>
    <source>
        <strain evidence="8">MPO218</strain>
    </source>
</reference>
<accession>A0A975D4G6</accession>
<sequence length="406" mass="42401">MSDPADTPAPETGSPQAPASDPQAFQLRGPTPRVMRLSRKTLAVLGITTGLCIGGSLIYALKPAGHREAKELYNTNGRATAEAITSAPKDYTQAPRLGPPLPGDLGRPIVSAQQRGENVPVSPIGASGAPSDPRAQAAETARQRIIQERDAARTSSVFLGHGAQNAGAAVQPATIAPDRAAAPQVGGAAQGDQAAKRAFMARASDLNTVSGERLALPASPNIIQAGSIIPAALITGIRSDLPGQITAQVTANVYDSITGRILLIQQGARLIGEYDSDIAAGQTRVLLAWDRLIMPDGRSIVLERQPGADAAGFAGLQDRVDQHWGNMLKAAAISTLLGVGAELGADGDDDLTRALRRGSQDTINQSGQQLVRRQLDVQPTLTIRPGYPLRVVITRDLVLEPIGATR</sequence>
<name>A0A975D4G6_9SPHN</name>
<protein>
    <submittedName>
        <fullName evidence="8">TrbI/VirB10 family protein</fullName>
    </submittedName>
</protein>
<dbReference type="GO" id="GO:0016020">
    <property type="term" value="C:membrane"/>
    <property type="evidence" value="ECO:0007669"/>
    <property type="project" value="UniProtKB-SubCell"/>
</dbReference>
<feature type="region of interest" description="Disordered" evidence="6">
    <location>
        <begin position="1"/>
        <end position="30"/>
    </location>
</feature>